<dbReference type="EMBL" id="DS028097">
    <property type="protein sequence ID" value="KMP08356.1"/>
    <property type="molecule type" value="Genomic_DNA"/>
</dbReference>
<evidence type="ECO:0000256" key="4">
    <source>
        <dbReference type="ARBA" id="ARBA00023002"/>
    </source>
</evidence>
<dbReference type="PROSITE" id="PS00074">
    <property type="entry name" value="GLFV_DEHYDROGENASE"/>
    <property type="match status" value="1"/>
</dbReference>
<comment type="similarity">
    <text evidence="1 6 10">Belongs to the Glu/Leu/Phe/Val dehydrogenases family.</text>
</comment>
<dbReference type="PRINTS" id="PR00082">
    <property type="entry name" value="GLFDHDRGNASE"/>
</dbReference>
<comment type="subunit">
    <text evidence="2">Homohexamer.</text>
</comment>
<feature type="binding site" evidence="8">
    <location>
        <position position="78"/>
    </location>
    <ligand>
        <name>substrate</name>
    </ligand>
</feature>
<evidence type="ECO:0000313" key="13">
    <source>
        <dbReference type="Proteomes" id="UP000054565"/>
    </source>
</evidence>
<dbReference type="GO" id="GO:0005829">
    <property type="term" value="C:cytosol"/>
    <property type="evidence" value="ECO:0007669"/>
    <property type="project" value="TreeGrafter"/>
</dbReference>
<dbReference type="FunFam" id="3.40.50.720:FF:000030">
    <property type="entry name" value="Glutamate dehydrogenase"/>
    <property type="match status" value="1"/>
</dbReference>
<reference evidence="13" key="1">
    <citation type="journal article" date="2010" name="Genome Res.">
        <title>Population genomic sequencing of Coccidioides fungi reveals recent hybridization and transposon control.</title>
        <authorList>
            <person name="Neafsey D.E."/>
            <person name="Barker B.M."/>
            <person name="Sharpton T.J."/>
            <person name="Stajich J.E."/>
            <person name="Park D.J."/>
            <person name="Whiston E."/>
            <person name="Hung C.-Y."/>
            <person name="McMahan C."/>
            <person name="White J."/>
            <person name="Sykes S."/>
            <person name="Heiman D."/>
            <person name="Young S."/>
            <person name="Zeng Q."/>
            <person name="Abouelleil A."/>
            <person name="Aftuck L."/>
            <person name="Bessette D."/>
            <person name="Brown A."/>
            <person name="FitzGerald M."/>
            <person name="Lui A."/>
            <person name="Macdonald J.P."/>
            <person name="Priest M."/>
            <person name="Orbach M.J."/>
            <person name="Galgiani J.N."/>
            <person name="Kirkland T.N."/>
            <person name="Cole G.T."/>
            <person name="Birren B.W."/>
            <person name="Henn M.R."/>
            <person name="Taylor J.W."/>
            <person name="Rounsley S.D."/>
        </authorList>
    </citation>
    <scope>NUCLEOTIDE SEQUENCE [LARGE SCALE GENOMIC DNA]</scope>
    <source>
        <strain evidence="13">RMSCC 2394</strain>
    </source>
</reference>
<dbReference type="PIRSF" id="PIRSF000185">
    <property type="entry name" value="Glu_DH"/>
    <property type="match status" value="1"/>
</dbReference>
<dbReference type="Gene3D" id="1.10.285.10">
    <property type="entry name" value="Glutamate Dehydrogenase, chain A, domain 3"/>
    <property type="match status" value="2"/>
</dbReference>
<keyword evidence="4 6" id="KW-0560">Oxidoreductase</keyword>
<evidence type="ECO:0000256" key="7">
    <source>
        <dbReference type="PIRSR" id="PIRSR000185-1"/>
    </source>
</evidence>
<organism evidence="12 13">
    <name type="scientific">Coccidioides immitis RMSCC 2394</name>
    <dbReference type="NCBI Taxonomy" id="404692"/>
    <lineage>
        <taxon>Eukaryota</taxon>
        <taxon>Fungi</taxon>
        <taxon>Dikarya</taxon>
        <taxon>Ascomycota</taxon>
        <taxon>Pezizomycotina</taxon>
        <taxon>Eurotiomycetes</taxon>
        <taxon>Eurotiomycetidae</taxon>
        <taxon>Onygenales</taxon>
        <taxon>Onygenaceae</taxon>
        <taxon>Coccidioides</taxon>
    </lineage>
</organism>
<evidence type="ECO:0000256" key="1">
    <source>
        <dbReference type="ARBA" id="ARBA00006382"/>
    </source>
</evidence>
<gene>
    <name evidence="12" type="ORF">CIRG_08037</name>
</gene>
<dbReference type="InterPro" id="IPR006095">
    <property type="entry name" value="Glu/Leu/Phe/Val/Trp_DH"/>
</dbReference>
<dbReference type="FunFam" id="3.40.50.10860:FF:000002">
    <property type="entry name" value="Glutamate dehydrogenase"/>
    <property type="match status" value="1"/>
</dbReference>
<dbReference type="InterPro" id="IPR050724">
    <property type="entry name" value="Glu_Leu_Phe_Val_DH"/>
</dbReference>
<dbReference type="GO" id="GO:0004354">
    <property type="term" value="F:glutamate dehydrogenase (NADP+) activity"/>
    <property type="evidence" value="ECO:0007669"/>
    <property type="project" value="UniProtKB-EC"/>
</dbReference>
<feature type="binding site" evidence="8">
    <location>
        <position position="231"/>
    </location>
    <ligand>
        <name>NAD(+)</name>
        <dbReference type="ChEBI" id="CHEBI:57540"/>
    </ligand>
</feature>
<dbReference type="FunFam" id="1.10.285.10:FF:000003">
    <property type="entry name" value="Glutamate dehydrogenase"/>
    <property type="match status" value="1"/>
</dbReference>
<dbReference type="InterPro" id="IPR033524">
    <property type="entry name" value="Glu/Leu/Phe/Val_DH_AS"/>
</dbReference>
<evidence type="ECO:0000256" key="9">
    <source>
        <dbReference type="PIRSR" id="PIRSR000185-3"/>
    </source>
</evidence>
<feature type="binding site" evidence="8">
    <location>
        <position position="197"/>
    </location>
    <ligand>
        <name>NAD(+)</name>
        <dbReference type="ChEBI" id="CHEBI:57540"/>
    </ligand>
</feature>
<feature type="binding site" evidence="8">
    <location>
        <position position="153"/>
    </location>
    <ligand>
        <name>substrate</name>
    </ligand>
</feature>
<name>A0A0J6YI45_COCIT</name>
<feature type="domain" description="Glutamate/phenylalanine/leucine/valine/L-tryptophan dehydrogenase C-terminal" evidence="11">
    <location>
        <begin position="190"/>
        <end position="456"/>
    </location>
</feature>
<keyword evidence="8" id="KW-0520">NAD</keyword>
<dbReference type="AlphaFoldDB" id="A0A0J6YI45"/>
<dbReference type="InterPro" id="IPR033922">
    <property type="entry name" value="NAD_bind_Glu_DH"/>
</dbReference>
<feature type="binding site" evidence="8">
    <location>
        <position position="99"/>
    </location>
    <ligand>
        <name>substrate</name>
    </ligand>
</feature>
<dbReference type="OrthoDB" id="6718861at2759"/>
<protein>
    <recommendedName>
        <fullName evidence="6">Glutamate dehydrogenase</fullName>
    </recommendedName>
</protein>
<dbReference type="InterPro" id="IPR006096">
    <property type="entry name" value="Glu/Leu/Phe/Val/Trp_DH_C"/>
</dbReference>
<dbReference type="InterPro" id="IPR036291">
    <property type="entry name" value="NAD(P)-bd_dom_sf"/>
</dbReference>
<dbReference type="Gene3D" id="3.40.50.10860">
    <property type="entry name" value="Leucine Dehydrogenase, chain A, domain 1"/>
    <property type="match status" value="1"/>
</dbReference>
<dbReference type="InterPro" id="IPR014362">
    <property type="entry name" value="Glu_DH"/>
</dbReference>
<evidence type="ECO:0000256" key="3">
    <source>
        <dbReference type="ARBA" id="ARBA00022857"/>
    </source>
</evidence>
<dbReference type="Proteomes" id="UP000054565">
    <property type="component" value="Unassembled WGS sequence"/>
</dbReference>
<dbReference type="PANTHER" id="PTHR43571">
    <property type="entry name" value="NADP-SPECIFIC GLUTAMATE DEHYDROGENASE 1-RELATED"/>
    <property type="match status" value="1"/>
</dbReference>
<evidence type="ECO:0000259" key="11">
    <source>
        <dbReference type="SMART" id="SM00839"/>
    </source>
</evidence>
<feature type="active site" description="Proton donor" evidence="7">
    <location>
        <position position="114"/>
    </location>
</feature>
<dbReference type="InterPro" id="IPR006097">
    <property type="entry name" value="Glu/Leu/Phe/Val/Trp_DH_dimer"/>
</dbReference>
<dbReference type="CDD" id="cd05313">
    <property type="entry name" value="NAD_bind_2_Glu_DH"/>
    <property type="match status" value="1"/>
</dbReference>
<keyword evidence="8" id="KW-0547">Nucleotide-binding</keyword>
<dbReference type="SMART" id="SM00839">
    <property type="entry name" value="ELFV_dehydrog"/>
    <property type="match status" value="1"/>
</dbReference>
<dbReference type="Pfam" id="PF00208">
    <property type="entry name" value="ELFV_dehydrog"/>
    <property type="match status" value="1"/>
</dbReference>
<evidence type="ECO:0000256" key="8">
    <source>
        <dbReference type="PIRSR" id="PIRSR000185-2"/>
    </source>
</evidence>
<dbReference type="STRING" id="404692.A0A0J6YI45"/>
<dbReference type="Gene3D" id="3.40.50.720">
    <property type="entry name" value="NAD(P)-binding Rossmann-like Domain"/>
    <property type="match status" value="1"/>
</dbReference>
<keyword evidence="3" id="KW-0521">NADP</keyword>
<feature type="binding site" evidence="8">
    <location>
        <position position="102"/>
    </location>
    <ligand>
        <name>substrate</name>
    </ligand>
</feature>
<evidence type="ECO:0000256" key="6">
    <source>
        <dbReference type="PIRNR" id="PIRNR000185"/>
    </source>
</evidence>
<dbReference type="GO" id="GO:0006537">
    <property type="term" value="P:glutamate biosynthetic process"/>
    <property type="evidence" value="ECO:0007669"/>
    <property type="project" value="TreeGrafter"/>
</dbReference>
<accession>A0A0J6YI45</accession>
<dbReference type="SUPFAM" id="SSF51735">
    <property type="entry name" value="NAD(P)-binding Rossmann-fold domains"/>
    <property type="match status" value="1"/>
</dbReference>
<sequence>MSHLPIEPEFEQAYKELAFSLENSTLFEKHPEYRKALQVASIPERTIQFRVTWENDKGELEVNRGYRVQFNSALGPYKGGLRFHPTVNMSILKFLGFEQIFKNALTGLNMGGGKGGADFDPKGKSDNEIRKFCSAFMMELSKHIGADIDVPAGDIGVGGREIGFLFGAYKRQRHIWEGVLTGKGLSWGGSLIRPEATGYGLVYYVQHMIEYATNGQESFKGKRVAISGSGNVAQYAALKVIEFGGTVISLSDSKGALVIRNEGDSITPQEIYEIQQLKDQRKQLSALADAPHFKDRCVYIEGARPWLHVGQVDVALPCATQNEVSGPEALGLIQSGCKYIAEGSNMGCTLAAIEHFEAHRQLHKKGGAVWYAPGKAANAGGVAVSGLEMAQNSQRLTWTAEEVDQKLKNIMKVCFETGVRTSETYTALSEGQLPSLVIGSNIAGFIKVAEAMRDHGDWF</sequence>
<proteinExistence type="inferred from homology"/>
<evidence type="ECO:0000256" key="2">
    <source>
        <dbReference type="ARBA" id="ARBA00011643"/>
    </source>
</evidence>
<dbReference type="SUPFAM" id="SSF53223">
    <property type="entry name" value="Aminoacid dehydrogenase-like, N-terminal domain"/>
    <property type="match status" value="1"/>
</dbReference>
<evidence type="ECO:0000313" key="12">
    <source>
        <dbReference type="EMBL" id="KMP08356.1"/>
    </source>
</evidence>
<feature type="site" description="Important for catalysis" evidence="9">
    <location>
        <position position="154"/>
    </location>
</feature>
<dbReference type="GO" id="GO:0000166">
    <property type="term" value="F:nucleotide binding"/>
    <property type="evidence" value="ECO:0007669"/>
    <property type="project" value="UniProtKB-KW"/>
</dbReference>
<dbReference type="FunFam" id="1.10.285.10:FF:000001">
    <property type="entry name" value="Glutamate dehydrogenase"/>
    <property type="match status" value="1"/>
</dbReference>
<evidence type="ECO:0000256" key="5">
    <source>
        <dbReference type="ARBA" id="ARBA00048584"/>
    </source>
</evidence>
<dbReference type="NCBIfam" id="NF006929">
    <property type="entry name" value="PRK09414.1"/>
    <property type="match status" value="1"/>
</dbReference>
<feature type="binding site" evidence="8">
    <location>
        <position position="385"/>
    </location>
    <ligand>
        <name>substrate</name>
    </ligand>
</feature>
<dbReference type="InterPro" id="IPR046346">
    <property type="entry name" value="Aminoacid_DH-like_N_sf"/>
</dbReference>
<evidence type="ECO:0000256" key="10">
    <source>
        <dbReference type="RuleBase" id="RU004417"/>
    </source>
</evidence>
<dbReference type="PANTHER" id="PTHR43571:SF1">
    <property type="entry name" value="NADP-SPECIFIC GLUTAMATE DEHYDROGENASE 1-RELATED"/>
    <property type="match status" value="1"/>
</dbReference>
<comment type="catalytic activity">
    <reaction evidence="5">
        <text>L-glutamate + NADP(+) + H2O = 2-oxoglutarate + NH4(+) + NADPH + H(+)</text>
        <dbReference type="Rhea" id="RHEA:11612"/>
        <dbReference type="ChEBI" id="CHEBI:15377"/>
        <dbReference type="ChEBI" id="CHEBI:15378"/>
        <dbReference type="ChEBI" id="CHEBI:16810"/>
        <dbReference type="ChEBI" id="CHEBI:28938"/>
        <dbReference type="ChEBI" id="CHEBI:29985"/>
        <dbReference type="ChEBI" id="CHEBI:57783"/>
        <dbReference type="ChEBI" id="CHEBI:58349"/>
        <dbReference type="EC" id="1.4.1.4"/>
    </reaction>
</comment>
<dbReference type="Pfam" id="PF02812">
    <property type="entry name" value="ELFV_dehydrog_N"/>
    <property type="match status" value="1"/>
</dbReference>